<dbReference type="Proteomes" id="UP001165652">
    <property type="component" value="Unassembled WGS sequence"/>
</dbReference>
<organism evidence="1 2">
    <name type="scientific">Rhodoplanes tepidamans</name>
    <name type="common">Rhodoplanes cryptolactis</name>
    <dbReference type="NCBI Taxonomy" id="200616"/>
    <lineage>
        <taxon>Bacteria</taxon>
        <taxon>Pseudomonadati</taxon>
        <taxon>Pseudomonadota</taxon>
        <taxon>Alphaproteobacteria</taxon>
        <taxon>Hyphomicrobiales</taxon>
        <taxon>Nitrobacteraceae</taxon>
        <taxon>Rhodoplanes</taxon>
    </lineage>
</organism>
<protein>
    <submittedName>
        <fullName evidence="1">Uncharacterized protein</fullName>
    </submittedName>
</protein>
<name>A0ABT5JE92_RHOTP</name>
<dbReference type="EMBL" id="JAQQLI010000035">
    <property type="protein sequence ID" value="MDC7787978.1"/>
    <property type="molecule type" value="Genomic_DNA"/>
</dbReference>
<reference evidence="1" key="1">
    <citation type="journal article" date="2023" name="Microbiol Resour">
        <title>Genome Sequences of Rhodoplanes serenus and Two Thermotolerant Strains, Rhodoplanes tepidamans and 'Rhodoplanes cryptolactis,' Further Refine the Genus.</title>
        <authorList>
            <person name="Rayyan A.A."/>
            <person name="Kyndt J.A."/>
        </authorList>
    </citation>
    <scope>NUCLEOTIDE SEQUENCE</scope>
    <source>
        <strain evidence="1">DSM 9987</strain>
    </source>
</reference>
<sequence length="71" mass="7733">MPDPRDEIVTVDGVDMRRGDTPAYRRIWEEHVTGGRLEFPDGTVVRAGKVTVAGPRAIVGEDGTLVGMKPE</sequence>
<reference evidence="1" key="2">
    <citation type="submission" date="2023-02" db="EMBL/GenBank/DDBJ databases">
        <authorList>
            <person name="Rayyan A."/>
            <person name="Meyer T."/>
            <person name="Kyndt J.A."/>
        </authorList>
    </citation>
    <scope>NUCLEOTIDE SEQUENCE</scope>
    <source>
        <strain evidence="1">DSM 9987</strain>
    </source>
</reference>
<dbReference type="RefSeq" id="WP_272778814.1">
    <property type="nucleotide sequence ID" value="NZ_JAQQLI010000035.1"/>
</dbReference>
<proteinExistence type="predicted"/>
<gene>
    <name evidence="1" type="ORF">PQJ73_20000</name>
</gene>
<comment type="caution">
    <text evidence="1">The sequence shown here is derived from an EMBL/GenBank/DDBJ whole genome shotgun (WGS) entry which is preliminary data.</text>
</comment>
<keyword evidence="2" id="KW-1185">Reference proteome</keyword>
<evidence type="ECO:0000313" key="2">
    <source>
        <dbReference type="Proteomes" id="UP001165652"/>
    </source>
</evidence>
<evidence type="ECO:0000313" key="1">
    <source>
        <dbReference type="EMBL" id="MDC7787978.1"/>
    </source>
</evidence>
<accession>A0ABT5JE92</accession>